<proteinExistence type="predicted"/>
<gene>
    <name evidence="1" type="ORF">M5W82_21215</name>
</gene>
<keyword evidence="2" id="KW-1185">Reference proteome</keyword>
<name>A0ABT4EUQ4_9BACI</name>
<accession>A0ABT4EUQ4</accession>
<dbReference type="EMBL" id="JAMDLZ010000042">
    <property type="protein sequence ID" value="MCY9549407.1"/>
    <property type="molecule type" value="Genomic_DNA"/>
</dbReference>
<reference evidence="1 2" key="1">
    <citation type="submission" date="2022-05" db="EMBL/GenBank/DDBJ databases">
        <title>Genome Sequencing of Bee-Associated Microbes.</title>
        <authorList>
            <person name="Dunlap C."/>
        </authorList>
    </citation>
    <scope>NUCLEOTIDE SEQUENCE [LARGE SCALE GENOMIC DNA]</scope>
    <source>
        <strain evidence="1 2">NRRL BD-083</strain>
    </source>
</reference>
<dbReference type="Proteomes" id="UP001527052">
    <property type="component" value="Unassembled WGS sequence"/>
</dbReference>
<protein>
    <submittedName>
        <fullName evidence="1">YdgA family protein</fullName>
    </submittedName>
</protein>
<organism evidence="1 2">
    <name type="scientific">Lysinibacillus xylanilyticus</name>
    <dbReference type="NCBI Taxonomy" id="582475"/>
    <lineage>
        <taxon>Bacteria</taxon>
        <taxon>Bacillati</taxon>
        <taxon>Bacillota</taxon>
        <taxon>Bacilli</taxon>
        <taxon>Bacillales</taxon>
        <taxon>Bacillaceae</taxon>
        <taxon>Lysinibacillus</taxon>
    </lineage>
</organism>
<dbReference type="RefSeq" id="WP_268639367.1">
    <property type="nucleotide sequence ID" value="NZ_JAMDLZ010000042.1"/>
</dbReference>
<evidence type="ECO:0000313" key="2">
    <source>
        <dbReference type="Proteomes" id="UP001527052"/>
    </source>
</evidence>
<comment type="caution">
    <text evidence="1">The sequence shown here is derived from an EMBL/GenBank/DDBJ whole genome shotgun (WGS) entry which is preliminary data.</text>
</comment>
<evidence type="ECO:0000313" key="1">
    <source>
        <dbReference type="EMBL" id="MCY9549407.1"/>
    </source>
</evidence>
<sequence length="251" mass="28484">MTKQKLSLIEKHLEGVREQFRLAKELQSKTITEARADYFDIEKDPLLSLEGKKLERAAMQEVYQKQFLNGMQKIKKDHTAHMQQVKQLAMELLAAEPEINVSDASIKAFDSALSDLKTRVLLHPMPDKAVGLIEDFTKQYSEPYFANKIVSEFHTLAAPLASSTNQDIKSRLSQTYDNVKQHTMTDDKTYAQSILSMADNPQLIVTQHDAPAFEALRDVIGREVAQAANDPVTYLSKKIEQEENVECENED</sequence>